<dbReference type="RefSeq" id="XP_007670870.1">
    <property type="nucleotide sequence ID" value="XM_007672680.2"/>
</dbReference>
<evidence type="ECO:0000256" key="2">
    <source>
        <dbReference type="ARBA" id="ARBA00022490"/>
    </source>
</evidence>
<dbReference type="OrthoDB" id="4726at2759"/>
<dbReference type="GO" id="GO:0031397">
    <property type="term" value="P:negative regulation of protein ubiquitination"/>
    <property type="evidence" value="ECO:0007669"/>
    <property type="project" value="Ensembl"/>
</dbReference>
<dbReference type="Ensembl" id="ENSOANT00000021918.2">
    <property type="protein sequence ID" value="ENSOANP00000021915.2"/>
    <property type="gene ID" value="ENSOANG00000013901.2"/>
</dbReference>
<dbReference type="Gene3D" id="3.30.70.330">
    <property type="match status" value="1"/>
</dbReference>
<comment type="subcellular location">
    <subcellularLocation>
        <location evidence="1">Cytoplasm</location>
    </subcellularLocation>
</comment>
<sequence>MVVRVDVMPLAMWFSTSNSLFPAPSEAWLQRVPKQQEDLGWGGEGGEEQMPLSCLEKQDGDEDEENFPLSLLERDFLEDSPEAELELEAIKIKIWELEKAHERMKACEEAAVVTDSFFLSTDAGALFPGTPKEKMEADNRSVYVGNVDYGGTAEELESHFNSCGEINRVTILCDKFSGHPKGYAYIEFASESSVKAAVDLDESTFRGRIIKVLPKRTNMPGISSTDRGGLRGHCIGRGALSHRATFHGGSRSRPRGRIYRGRGRFSPWYSPY</sequence>
<feature type="domain" description="RRM" evidence="5">
    <location>
        <begin position="140"/>
        <end position="217"/>
    </location>
</feature>
<dbReference type="OMA" id="MEQAEGM"/>
<dbReference type="Pfam" id="PF00076">
    <property type="entry name" value="RRM_1"/>
    <property type="match status" value="1"/>
</dbReference>
<reference evidence="6" key="2">
    <citation type="submission" date="2025-08" db="UniProtKB">
        <authorList>
            <consortium name="Ensembl"/>
        </authorList>
    </citation>
    <scope>IDENTIFICATION</scope>
    <source>
        <strain evidence="6">Glennie</strain>
    </source>
</reference>
<dbReference type="GeneID" id="100081310"/>
<dbReference type="AlphaFoldDB" id="F7EAA7"/>
<evidence type="ECO:0000256" key="3">
    <source>
        <dbReference type="ARBA" id="ARBA00022884"/>
    </source>
</evidence>
<reference evidence="6" key="3">
    <citation type="submission" date="2025-09" db="UniProtKB">
        <authorList>
            <consortium name="Ensembl"/>
        </authorList>
    </citation>
    <scope>IDENTIFICATION</scope>
    <source>
        <strain evidence="6">Glennie</strain>
    </source>
</reference>
<keyword evidence="2" id="KW-0963">Cytoplasm</keyword>
<dbReference type="GO" id="GO:0000288">
    <property type="term" value="P:nuclear-transcribed mRNA catabolic process, deadenylation-dependent decay"/>
    <property type="evidence" value="ECO:0000318"/>
    <property type="project" value="GO_Central"/>
</dbReference>
<evidence type="ECO:0000256" key="4">
    <source>
        <dbReference type="PROSITE-ProRule" id="PRU00176"/>
    </source>
</evidence>
<evidence type="ECO:0000313" key="7">
    <source>
        <dbReference type="Proteomes" id="UP000002279"/>
    </source>
</evidence>
<evidence type="ECO:0000313" key="6">
    <source>
        <dbReference type="Ensembl" id="ENSOANP00000021915.2"/>
    </source>
</evidence>
<protein>
    <submittedName>
        <fullName evidence="6">PABPN1 like, cytoplasmic</fullName>
    </submittedName>
</protein>
<keyword evidence="7" id="KW-1185">Reference proteome</keyword>
<proteinExistence type="predicted"/>
<dbReference type="GO" id="GO:0160021">
    <property type="term" value="P:maternal-to-zygotic transition of gene expression"/>
    <property type="evidence" value="ECO:0007669"/>
    <property type="project" value="Ensembl"/>
</dbReference>
<accession>F7EAA7</accession>
<dbReference type="GO" id="GO:0008143">
    <property type="term" value="F:poly(A) binding"/>
    <property type="evidence" value="ECO:0000318"/>
    <property type="project" value="GO_Central"/>
</dbReference>
<reference evidence="6 7" key="1">
    <citation type="journal article" date="2008" name="Nature">
        <title>Genome analysis of the platypus reveals unique signatures of evolution.</title>
        <authorList>
            <person name="Warren W.C."/>
            <person name="Hillier L.W."/>
            <person name="Marshall Graves J.A."/>
            <person name="Birney E."/>
            <person name="Ponting C.P."/>
            <person name="Grutzner F."/>
            <person name="Belov K."/>
            <person name="Miller W."/>
            <person name="Clarke L."/>
            <person name="Chinwalla A.T."/>
            <person name="Yang S.P."/>
            <person name="Heger A."/>
            <person name="Locke D.P."/>
            <person name="Miethke P."/>
            <person name="Waters P.D."/>
            <person name="Veyrunes F."/>
            <person name="Fulton L."/>
            <person name="Fulton B."/>
            <person name="Graves T."/>
            <person name="Wallis J."/>
            <person name="Puente X.S."/>
            <person name="Lopez-Otin C."/>
            <person name="Ordonez G.R."/>
            <person name="Eichler E.E."/>
            <person name="Chen L."/>
            <person name="Cheng Z."/>
            <person name="Deakin J.E."/>
            <person name="Alsop A."/>
            <person name="Thompson K."/>
            <person name="Kirby P."/>
            <person name="Papenfuss A.T."/>
            <person name="Wakefield M.J."/>
            <person name="Olender T."/>
            <person name="Lancet D."/>
            <person name="Huttley G.A."/>
            <person name="Smit A.F."/>
            <person name="Pask A."/>
            <person name="Temple-Smith P."/>
            <person name="Batzer M.A."/>
            <person name="Walker J.A."/>
            <person name="Konkel M.K."/>
            <person name="Harris R.S."/>
            <person name="Whittington C.M."/>
            <person name="Wong E.S."/>
            <person name="Gemmell N.J."/>
            <person name="Buschiazzo E."/>
            <person name="Vargas Jentzsch I.M."/>
            <person name="Merkel A."/>
            <person name="Schmitz J."/>
            <person name="Zemann A."/>
            <person name="Churakov G."/>
            <person name="Kriegs J.O."/>
            <person name="Brosius J."/>
            <person name="Murchison E.P."/>
            <person name="Sachidanandam R."/>
            <person name="Smith C."/>
            <person name="Hannon G.J."/>
            <person name="Tsend-Ayush E."/>
            <person name="McMillan D."/>
            <person name="Attenborough R."/>
            <person name="Rens W."/>
            <person name="Ferguson-Smith M."/>
            <person name="Lefevre C.M."/>
            <person name="Sharp J.A."/>
            <person name="Nicholas K.R."/>
            <person name="Ray D.A."/>
            <person name="Kube M."/>
            <person name="Reinhardt R."/>
            <person name="Pringle T.H."/>
            <person name="Taylor J."/>
            <person name="Jones R.C."/>
            <person name="Nixon B."/>
            <person name="Dacheux J.L."/>
            <person name="Niwa H."/>
            <person name="Sekita Y."/>
            <person name="Huang X."/>
            <person name="Stark A."/>
            <person name="Kheradpour P."/>
            <person name="Kellis M."/>
            <person name="Flicek P."/>
            <person name="Chen Y."/>
            <person name="Webber C."/>
            <person name="Hardison R."/>
            <person name="Nelson J."/>
            <person name="Hallsworth-Pepin K."/>
            <person name="Delehaunty K."/>
            <person name="Markovic C."/>
            <person name="Minx P."/>
            <person name="Feng Y."/>
            <person name="Kremitzki C."/>
            <person name="Mitreva M."/>
            <person name="Glasscock J."/>
            <person name="Wylie T."/>
            <person name="Wohldmann P."/>
            <person name="Thiru P."/>
            <person name="Nhan M.N."/>
            <person name="Pohl C.S."/>
            <person name="Smith S.M."/>
            <person name="Hou S."/>
            <person name="Nefedov M."/>
            <person name="de Jong P.J."/>
            <person name="Renfree M.B."/>
            <person name="Mardis E.R."/>
            <person name="Wilson R.K."/>
        </authorList>
    </citation>
    <scope>NUCLEOTIDE SEQUENCE [LARGE SCALE GENOMIC DNA]</scope>
    <source>
        <strain evidence="6 7">Glennie</strain>
    </source>
</reference>
<dbReference type="GO" id="GO:0005737">
    <property type="term" value="C:cytoplasm"/>
    <property type="evidence" value="ECO:0007669"/>
    <property type="project" value="UniProtKB-SubCell"/>
</dbReference>
<dbReference type="eggNOG" id="KOG4209">
    <property type="taxonomic scope" value="Eukaryota"/>
</dbReference>
<dbReference type="InterPro" id="IPR000504">
    <property type="entry name" value="RRM_dom"/>
</dbReference>
<dbReference type="GeneTree" id="ENSGT00940000161325"/>
<dbReference type="CDD" id="cd12551">
    <property type="entry name" value="RRM_II_PABPN1L"/>
    <property type="match status" value="1"/>
</dbReference>
<evidence type="ECO:0000259" key="5">
    <source>
        <dbReference type="PROSITE" id="PS50102"/>
    </source>
</evidence>
<dbReference type="GO" id="GO:0005634">
    <property type="term" value="C:nucleus"/>
    <property type="evidence" value="ECO:0000318"/>
    <property type="project" value="GO_Central"/>
</dbReference>
<keyword evidence="3 4" id="KW-0694">RNA-binding</keyword>
<dbReference type="HOGENOM" id="CLU_012062_23_2_1"/>
<dbReference type="PROSITE" id="PS50102">
    <property type="entry name" value="RRM"/>
    <property type="match status" value="1"/>
</dbReference>
<dbReference type="FunCoup" id="F7EAA7">
    <property type="interactions" value="263"/>
</dbReference>
<dbReference type="Proteomes" id="UP000002279">
    <property type="component" value="Chromosome 11"/>
</dbReference>
<dbReference type="CTD" id="390748"/>
<dbReference type="SUPFAM" id="SSF54928">
    <property type="entry name" value="RNA-binding domain, RBD"/>
    <property type="match status" value="1"/>
</dbReference>
<dbReference type="PANTHER" id="PTHR23236:SF27">
    <property type="entry name" value="EMBRYONIC POLYADENYLATE-BINDING PROTEIN 2"/>
    <property type="match status" value="1"/>
</dbReference>
<dbReference type="PANTHER" id="PTHR23236">
    <property type="entry name" value="EUKARYOTIC TRANSLATION INITIATION FACTOR 4B/4H"/>
    <property type="match status" value="1"/>
</dbReference>
<organism evidence="6 7">
    <name type="scientific">Ornithorhynchus anatinus</name>
    <name type="common">Duckbill platypus</name>
    <dbReference type="NCBI Taxonomy" id="9258"/>
    <lineage>
        <taxon>Eukaryota</taxon>
        <taxon>Metazoa</taxon>
        <taxon>Chordata</taxon>
        <taxon>Craniata</taxon>
        <taxon>Vertebrata</taxon>
        <taxon>Euteleostomi</taxon>
        <taxon>Mammalia</taxon>
        <taxon>Monotremata</taxon>
        <taxon>Ornithorhynchidae</taxon>
        <taxon>Ornithorhynchus</taxon>
    </lineage>
</organism>
<dbReference type="SMART" id="SM00360">
    <property type="entry name" value="RRM"/>
    <property type="match status" value="1"/>
</dbReference>
<dbReference type="InterPro" id="IPR035979">
    <property type="entry name" value="RBD_domain_sf"/>
</dbReference>
<dbReference type="InterPro" id="IPR012677">
    <property type="entry name" value="Nucleotide-bd_a/b_plait_sf"/>
</dbReference>
<dbReference type="Bgee" id="ENSOANG00000013901">
    <property type="expression patterns" value="Expressed in ovary"/>
</dbReference>
<name>F7EAA7_ORNAN</name>
<evidence type="ECO:0000256" key="1">
    <source>
        <dbReference type="ARBA" id="ARBA00004496"/>
    </source>
</evidence>
<dbReference type="InParanoid" id="F7EAA7"/>
<gene>
    <name evidence="6" type="primary">PABPN1L</name>
</gene>
<dbReference type="STRING" id="9258.ENSOANP00000021915"/>
<dbReference type="GO" id="GO:0062026">
    <property type="term" value="P:negative regulation of SCF-dependent proteasomal ubiquitin-dependent catabolic process"/>
    <property type="evidence" value="ECO:0007669"/>
    <property type="project" value="Ensembl"/>
</dbReference>